<dbReference type="EMBL" id="AGNK02003342">
    <property type="status" value="NOT_ANNOTATED_CDS"/>
    <property type="molecule type" value="Genomic_DNA"/>
</dbReference>
<dbReference type="EnsemblPlants" id="KQL07472">
    <property type="protein sequence ID" value="KQL07472"/>
    <property type="gene ID" value="SETIT_005651mg"/>
</dbReference>
<dbReference type="AlphaFoldDB" id="K3XUP4"/>
<evidence type="ECO:0000313" key="1">
    <source>
        <dbReference type="EnsemblPlants" id="KQL07472"/>
    </source>
</evidence>
<dbReference type="InParanoid" id="K3XUP4"/>
<organism evidence="1 2">
    <name type="scientific">Setaria italica</name>
    <name type="common">Foxtail millet</name>
    <name type="synonym">Panicum italicum</name>
    <dbReference type="NCBI Taxonomy" id="4555"/>
    <lineage>
        <taxon>Eukaryota</taxon>
        <taxon>Viridiplantae</taxon>
        <taxon>Streptophyta</taxon>
        <taxon>Embryophyta</taxon>
        <taxon>Tracheophyta</taxon>
        <taxon>Spermatophyta</taxon>
        <taxon>Magnoliopsida</taxon>
        <taxon>Liliopsida</taxon>
        <taxon>Poales</taxon>
        <taxon>Poaceae</taxon>
        <taxon>PACMAD clade</taxon>
        <taxon>Panicoideae</taxon>
        <taxon>Panicodae</taxon>
        <taxon>Paniceae</taxon>
        <taxon>Cenchrinae</taxon>
        <taxon>Setaria</taxon>
    </lineage>
</organism>
<protein>
    <submittedName>
        <fullName evidence="1">Uncharacterized protein</fullName>
    </submittedName>
</protein>
<reference evidence="2" key="1">
    <citation type="journal article" date="2012" name="Nat. Biotechnol.">
        <title>Reference genome sequence of the model plant Setaria.</title>
        <authorList>
            <person name="Bennetzen J.L."/>
            <person name="Schmutz J."/>
            <person name="Wang H."/>
            <person name="Percifield R."/>
            <person name="Hawkins J."/>
            <person name="Pontaroli A.C."/>
            <person name="Estep M."/>
            <person name="Feng L."/>
            <person name="Vaughn J.N."/>
            <person name="Grimwood J."/>
            <person name="Jenkins J."/>
            <person name="Barry K."/>
            <person name="Lindquist E."/>
            <person name="Hellsten U."/>
            <person name="Deshpande S."/>
            <person name="Wang X."/>
            <person name="Wu X."/>
            <person name="Mitros T."/>
            <person name="Triplett J."/>
            <person name="Yang X."/>
            <person name="Ye C.Y."/>
            <person name="Mauro-Herrera M."/>
            <person name="Wang L."/>
            <person name="Li P."/>
            <person name="Sharma M."/>
            <person name="Sharma R."/>
            <person name="Ronald P.C."/>
            <person name="Panaud O."/>
            <person name="Kellogg E.A."/>
            <person name="Brutnell T.P."/>
            <person name="Doust A.N."/>
            <person name="Tuskan G.A."/>
            <person name="Rokhsar D."/>
            <person name="Devos K.M."/>
        </authorList>
    </citation>
    <scope>NUCLEOTIDE SEQUENCE [LARGE SCALE GENOMIC DNA]</scope>
    <source>
        <strain evidence="2">cv. Yugu1</strain>
    </source>
</reference>
<proteinExistence type="predicted"/>
<keyword evidence="2" id="KW-1185">Reference proteome</keyword>
<dbReference type="Proteomes" id="UP000004995">
    <property type="component" value="Unassembled WGS sequence"/>
</dbReference>
<name>K3XUP4_SETIT</name>
<dbReference type="Gramene" id="KQL07472">
    <property type="protein sequence ID" value="KQL07472"/>
    <property type="gene ID" value="SETIT_005651mg"/>
</dbReference>
<sequence>MLQTMFISNILHGNVRRSHQSIRLLCPGTGPPLPRQCVPGPPHAVGVTL</sequence>
<accession>K3XUP4</accession>
<evidence type="ECO:0000313" key="2">
    <source>
        <dbReference type="Proteomes" id="UP000004995"/>
    </source>
</evidence>
<reference evidence="1" key="2">
    <citation type="submission" date="2018-08" db="UniProtKB">
        <authorList>
            <consortium name="EnsemblPlants"/>
        </authorList>
    </citation>
    <scope>IDENTIFICATION</scope>
    <source>
        <strain evidence="1">Yugu1</strain>
    </source>
</reference>
<dbReference type="HOGENOM" id="CLU_3145324_0_0_1"/>